<name>A0A7C9BBQ7_9BACT</name>
<evidence type="ECO:0000256" key="1">
    <source>
        <dbReference type="SAM" id="Phobius"/>
    </source>
</evidence>
<dbReference type="RefSeq" id="WP_152758941.1">
    <property type="nucleotide sequence ID" value="NZ_WHLY01000002.1"/>
</dbReference>
<proteinExistence type="predicted"/>
<keyword evidence="1" id="KW-0812">Transmembrane</keyword>
<protein>
    <submittedName>
        <fullName evidence="2">Uncharacterized protein</fullName>
    </submittedName>
</protein>
<sequence>MIQPEEQLQTLHEIRNIMDRSTRFHSLSGLSGIFVGLIALTGVGAVQWYLTIHGQRYAELYSSDVSSGTYRFIALAAVAVFGLAAGSVLYFTRLKASKAHQPVWTSQARRLLVNFCLPLAVGGAFCGILLYHNIGYLVASSMLIFYGLALVNASRYTFADLRSLGLCELALGLASGFMVGYGLLAWALGFGVLHVLYGSMLYYKYEKKHD</sequence>
<feature type="transmembrane region" description="Helical" evidence="1">
    <location>
        <begin position="27"/>
        <end position="50"/>
    </location>
</feature>
<feature type="transmembrane region" description="Helical" evidence="1">
    <location>
        <begin position="70"/>
        <end position="91"/>
    </location>
</feature>
<keyword evidence="1" id="KW-1133">Transmembrane helix</keyword>
<evidence type="ECO:0000313" key="3">
    <source>
        <dbReference type="Proteomes" id="UP000479293"/>
    </source>
</evidence>
<gene>
    <name evidence="2" type="ORF">GBK04_09410</name>
</gene>
<dbReference type="EMBL" id="WHLY01000002">
    <property type="protein sequence ID" value="MPR33578.1"/>
    <property type="molecule type" value="Genomic_DNA"/>
</dbReference>
<feature type="transmembrane region" description="Helical" evidence="1">
    <location>
        <begin position="111"/>
        <end position="131"/>
    </location>
</feature>
<comment type="caution">
    <text evidence="2">The sequence shown here is derived from an EMBL/GenBank/DDBJ whole genome shotgun (WGS) entry which is preliminary data.</text>
</comment>
<organism evidence="2 3">
    <name type="scientific">Salmonirosea aquatica</name>
    <dbReference type="NCBI Taxonomy" id="2654236"/>
    <lineage>
        <taxon>Bacteria</taxon>
        <taxon>Pseudomonadati</taxon>
        <taxon>Bacteroidota</taxon>
        <taxon>Cytophagia</taxon>
        <taxon>Cytophagales</taxon>
        <taxon>Spirosomataceae</taxon>
        <taxon>Salmonirosea</taxon>
    </lineage>
</organism>
<dbReference type="Proteomes" id="UP000479293">
    <property type="component" value="Unassembled WGS sequence"/>
</dbReference>
<feature type="transmembrane region" description="Helical" evidence="1">
    <location>
        <begin position="137"/>
        <end position="158"/>
    </location>
</feature>
<dbReference type="AlphaFoldDB" id="A0A7C9BBQ7"/>
<keyword evidence="3" id="KW-1185">Reference proteome</keyword>
<accession>A0A7C9BBQ7</accession>
<evidence type="ECO:0000313" key="2">
    <source>
        <dbReference type="EMBL" id="MPR33578.1"/>
    </source>
</evidence>
<keyword evidence="1" id="KW-0472">Membrane</keyword>
<reference evidence="2 3" key="1">
    <citation type="submission" date="2019-10" db="EMBL/GenBank/DDBJ databases">
        <title>Draft Genome Sequence of Cytophagaceae sp. SJW1-29.</title>
        <authorList>
            <person name="Choi A."/>
        </authorList>
    </citation>
    <scope>NUCLEOTIDE SEQUENCE [LARGE SCALE GENOMIC DNA]</scope>
    <source>
        <strain evidence="2 3">SJW1-29</strain>
    </source>
</reference>
<feature type="transmembrane region" description="Helical" evidence="1">
    <location>
        <begin position="170"/>
        <end position="197"/>
    </location>
</feature>